<dbReference type="EMBL" id="DUGH01000068">
    <property type="protein sequence ID" value="HIH16292.1"/>
    <property type="molecule type" value="Genomic_DNA"/>
</dbReference>
<dbReference type="Gene3D" id="3.40.50.300">
    <property type="entry name" value="P-loop containing nucleotide triphosphate hydrolases"/>
    <property type="match status" value="1"/>
</dbReference>
<sequence>MNPLEAIQSNQNIVLLIPREGYASAIPALLKAFSPAYPRLCYATIGRSARVLFDQFQRESLAATNLYFVDCITKSMSIRPISTEKKMPPRSQEIKVQFVSNPGALTELELTLSKAIDVEGIQLVFFDSLSTLLLYNEEADSAKFVRHLMNKVRESNARGVFLALVEDRDSALLQDLALFADAVIDLSH</sequence>
<gene>
    <name evidence="1" type="ORF">HA252_02720</name>
    <name evidence="2" type="ORF">J4203_02000</name>
</gene>
<proteinExistence type="predicted"/>
<evidence type="ECO:0000313" key="1">
    <source>
        <dbReference type="EMBL" id="HIH16292.1"/>
    </source>
</evidence>
<reference evidence="2" key="2">
    <citation type="submission" date="2021-03" db="EMBL/GenBank/DDBJ databases">
        <authorList>
            <person name="Jaffe A."/>
        </authorList>
    </citation>
    <scope>NUCLEOTIDE SEQUENCE</scope>
    <source>
        <strain evidence="2">RIFCSPLOWO2_01_FULL_58_19</strain>
    </source>
</reference>
<dbReference type="AlphaFoldDB" id="A0A7J4JEU5"/>
<dbReference type="Proteomes" id="UP000564964">
    <property type="component" value="Unassembled WGS sequence"/>
</dbReference>
<dbReference type="InterPro" id="IPR027417">
    <property type="entry name" value="P-loop_NTPase"/>
</dbReference>
<dbReference type="EMBL" id="JAGVWE010000002">
    <property type="protein sequence ID" value="MBS3062620.1"/>
    <property type="molecule type" value="Genomic_DNA"/>
</dbReference>
<name>A0A7J4JEU5_9ARCH</name>
<evidence type="ECO:0008006" key="4">
    <source>
        <dbReference type="Google" id="ProtNLM"/>
    </source>
</evidence>
<evidence type="ECO:0000313" key="2">
    <source>
        <dbReference type="EMBL" id="MBS3062620.1"/>
    </source>
</evidence>
<protein>
    <recommendedName>
        <fullName evidence="4">KaiC-like domain-containing protein</fullName>
    </recommendedName>
</protein>
<accession>A0A7J4JEU5</accession>
<dbReference type="InterPro" id="IPR055927">
    <property type="entry name" value="DUF7504"/>
</dbReference>
<reference evidence="3" key="1">
    <citation type="journal article" date="2020" name="bioRxiv">
        <title>A rank-normalized archaeal taxonomy based on genome phylogeny resolves widespread incomplete and uneven classifications.</title>
        <authorList>
            <person name="Rinke C."/>
            <person name="Chuvochina M."/>
            <person name="Mussig A.J."/>
            <person name="Chaumeil P.-A."/>
            <person name="Waite D.W."/>
            <person name="Whitman W.B."/>
            <person name="Parks D.H."/>
            <person name="Hugenholtz P."/>
        </authorList>
    </citation>
    <scope>NUCLEOTIDE SEQUENCE [LARGE SCALE GENOMIC DNA]</scope>
</reference>
<reference evidence="2" key="3">
    <citation type="submission" date="2021-05" db="EMBL/GenBank/DDBJ databases">
        <title>Protein family content uncovers lineage relationships and bacterial pathway maintenance mechanisms in DPANN archaea.</title>
        <authorList>
            <person name="Castelle C.J."/>
            <person name="Meheust R."/>
            <person name="Jaffe A.L."/>
            <person name="Seitz K."/>
            <person name="Gong X."/>
            <person name="Baker B.J."/>
            <person name="Banfield J.F."/>
        </authorList>
    </citation>
    <scope>NUCLEOTIDE SEQUENCE</scope>
    <source>
        <strain evidence="2">RIFCSPLOWO2_01_FULL_58_19</strain>
    </source>
</reference>
<comment type="caution">
    <text evidence="1">The sequence shown here is derived from an EMBL/GenBank/DDBJ whole genome shotgun (WGS) entry which is preliminary data.</text>
</comment>
<evidence type="ECO:0000313" key="3">
    <source>
        <dbReference type="Proteomes" id="UP000564964"/>
    </source>
</evidence>
<dbReference type="Proteomes" id="UP000678237">
    <property type="component" value="Unassembled WGS sequence"/>
</dbReference>
<organism evidence="1 3">
    <name type="scientific">Candidatus Iainarchaeum sp</name>
    <dbReference type="NCBI Taxonomy" id="3101447"/>
    <lineage>
        <taxon>Archaea</taxon>
        <taxon>Candidatus Iainarchaeota</taxon>
        <taxon>Candidatus Iainarchaeia</taxon>
        <taxon>Candidatus Iainarchaeales</taxon>
        <taxon>Candidatus Iainarchaeaceae</taxon>
        <taxon>Candidatus Iainarchaeum</taxon>
    </lineage>
</organism>
<dbReference type="Pfam" id="PF24336">
    <property type="entry name" value="DUF7504"/>
    <property type="match status" value="1"/>
</dbReference>